<protein>
    <submittedName>
        <fullName evidence="4">Alpha-galactosidase</fullName>
    </submittedName>
</protein>
<evidence type="ECO:0000313" key="5">
    <source>
        <dbReference type="Proteomes" id="UP000255234"/>
    </source>
</evidence>
<reference evidence="4 5" key="1">
    <citation type="submission" date="2018-06" db="EMBL/GenBank/DDBJ databases">
        <authorList>
            <consortium name="Pathogen Informatics"/>
            <person name="Doyle S."/>
        </authorList>
    </citation>
    <scope>NUCLEOTIDE SEQUENCE [LARGE SCALE GENOMIC DNA]</scope>
    <source>
        <strain evidence="4 5">NCTC10571</strain>
    </source>
</reference>
<dbReference type="InterPro" id="IPR002241">
    <property type="entry name" value="Glyco_hydro_27"/>
</dbReference>
<dbReference type="InterPro" id="IPR017853">
    <property type="entry name" value="GH"/>
</dbReference>
<proteinExistence type="inferred from homology"/>
<dbReference type="PANTHER" id="PTHR11452:SF33">
    <property type="entry name" value="ALPHA-GALACTOSIDASE 2"/>
    <property type="match status" value="1"/>
</dbReference>
<name>A0A378NRB5_9FIRM</name>
<comment type="similarity">
    <text evidence="1">Belongs to the glycosyl hydrolase 27 family.</text>
</comment>
<dbReference type="GO" id="GO:0016052">
    <property type="term" value="P:carbohydrate catabolic process"/>
    <property type="evidence" value="ECO:0007669"/>
    <property type="project" value="InterPro"/>
</dbReference>
<sequence length="548" mass="63418">MLKNILKVNRPDFIELTTETKTVTAKWEDDDYNLDDINVNLNQDNEHLAIFLTAQTSKVKWIKLRWNNLSWDKNVRFLGDAWERGYGDMEWKGMNPNRFMPWYFCAKSEEKSVCYGVKVRPSAMCFWQVDSLGMTLFLDVRCGGSGVNLKGRVIKLADVIACEMRDCTSFEAMQEFCGQMCEDPILPKYPVYGSNNWYYAYGKSSESEILADCDYILNLTKDIENKPYMVIDDCWQEHHRLNEYNGGPWTKGNEKFPDMKALADKLVQKGVRPGIWVRLLLNEDENIKNEWRLSHNNCIDPTNPEALNYIKEDIKRICNWGYTLIKHDFSTFDLFGKWGFQMSPLVTDDGWHFYDDSLTSAEVVKLLYKAILDASVEASNGETLILGCNTIGHLGAGYMHINRTGDDTSGVIWERTRFMGVNTLAFRLPQHGKFYEIDADCVGIDGGISWSMNKQWADVLAQSGTPLFISVRPNILDETEKQELHEILKVASKQEHHVIPVDWEETTCPEHWQDKDHDIDCKYQWFEETGLKFNPNSIRYQTFLAMVE</sequence>
<keyword evidence="3" id="KW-0326">Glycosidase</keyword>
<dbReference type="CDD" id="cd14791">
    <property type="entry name" value="GH36"/>
    <property type="match status" value="1"/>
</dbReference>
<dbReference type="AlphaFoldDB" id="A0A378NRB5"/>
<evidence type="ECO:0000256" key="1">
    <source>
        <dbReference type="ARBA" id="ARBA00009743"/>
    </source>
</evidence>
<dbReference type="PANTHER" id="PTHR11452">
    <property type="entry name" value="ALPHA-GALACTOSIDASE/ALPHA-N-ACETYLGALACTOSAMINIDASE"/>
    <property type="match status" value="1"/>
</dbReference>
<keyword evidence="2" id="KW-0378">Hydrolase</keyword>
<dbReference type="InterPro" id="IPR013785">
    <property type="entry name" value="Aldolase_TIM"/>
</dbReference>
<evidence type="ECO:0000256" key="2">
    <source>
        <dbReference type="ARBA" id="ARBA00022801"/>
    </source>
</evidence>
<dbReference type="EMBL" id="UGPP01000001">
    <property type="protein sequence ID" value="STY70891.1"/>
    <property type="molecule type" value="Genomic_DNA"/>
</dbReference>
<dbReference type="InterPro" id="IPR002252">
    <property type="entry name" value="Glyco_hydro_36"/>
</dbReference>
<organism evidence="4 5">
    <name type="scientific">Megamonas hypermegale</name>
    <dbReference type="NCBI Taxonomy" id="158847"/>
    <lineage>
        <taxon>Bacteria</taxon>
        <taxon>Bacillati</taxon>
        <taxon>Bacillota</taxon>
        <taxon>Negativicutes</taxon>
        <taxon>Selenomonadales</taxon>
        <taxon>Selenomonadaceae</taxon>
        <taxon>Megamonas</taxon>
    </lineage>
</organism>
<accession>A0A378NRB5</accession>
<dbReference type="RefSeq" id="WP_115151333.1">
    <property type="nucleotide sequence ID" value="NZ_UGPP01000001.1"/>
</dbReference>
<dbReference type="GO" id="GO:0004557">
    <property type="term" value="F:alpha-galactosidase activity"/>
    <property type="evidence" value="ECO:0007669"/>
    <property type="project" value="InterPro"/>
</dbReference>
<dbReference type="Gene3D" id="3.20.20.70">
    <property type="entry name" value="Aldolase class I"/>
    <property type="match status" value="1"/>
</dbReference>
<dbReference type="SUPFAM" id="SSF51445">
    <property type="entry name" value="(Trans)glycosidases"/>
    <property type="match status" value="1"/>
</dbReference>
<evidence type="ECO:0000256" key="3">
    <source>
        <dbReference type="ARBA" id="ARBA00023295"/>
    </source>
</evidence>
<evidence type="ECO:0000313" key="4">
    <source>
        <dbReference type="EMBL" id="STY70891.1"/>
    </source>
</evidence>
<gene>
    <name evidence="4" type="ORF">NCTC10571_01041</name>
</gene>
<dbReference type="Proteomes" id="UP000255234">
    <property type="component" value="Unassembled WGS sequence"/>
</dbReference>